<comment type="caution">
    <text evidence="2">The sequence shown here is derived from an EMBL/GenBank/DDBJ whole genome shotgun (WGS) entry which is preliminary data.</text>
</comment>
<dbReference type="AlphaFoldDB" id="A0A423XPF4"/>
<sequence>MDGSMSEACGFPDEEVDREPGVIATSTEGDEGGLYRKPFAPTDECSAMIFMIASEARGQELLYPQFVRLVHLYDLTAR</sequence>
<name>A0A423XPF4_9PEZI</name>
<accession>A0A423XPF4</accession>
<organism evidence="2 3">
    <name type="scientific">Cytospora leucostoma</name>
    <dbReference type="NCBI Taxonomy" id="1230097"/>
    <lineage>
        <taxon>Eukaryota</taxon>
        <taxon>Fungi</taxon>
        <taxon>Dikarya</taxon>
        <taxon>Ascomycota</taxon>
        <taxon>Pezizomycotina</taxon>
        <taxon>Sordariomycetes</taxon>
        <taxon>Sordariomycetidae</taxon>
        <taxon>Diaporthales</taxon>
        <taxon>Cytosporaceae</taxon>
        <taxon>Cytospora</taxon>
    </lineage>
</organism>
<dbReference type="InParanoid" id="A0A423XPF4"/>
<keyword evidence="3" id="KW-1185">Reference proteome</keyword>
<proteinExistence type="predicted"/>
<gene>
    <name evidence="2" type="ORF">VPNG_00102</name>
</gene>
<protein>
    <submittedName>
        <fullName evidence="2">Uncharacterized protein</fullName>
    </submittedName>
</protein>
<feature type="region of interest" description="Disordered" evidence="1">
    <location>
        <begin position="1"/>
        <end position="37"/>
    </location>
</feature>
<dbReference type="EMBL" id="LKEB01000001">
    <property type="protein sequence ID" value="ROW18406.1"/>
    <property type="molecule type" value="Genomic_DNA"/>
</dbReference>
<evidence type="ECO:0000256" key="1">
    <source>
        <dbReference type="SAM" id="MobiDB-lite"/>
    </source>
</evidence>
<evidence type="ECO:0000313" key="2">
    <source>
        <dbReference type="EMBL" id="ROW18406.1"/>
    </source>
</evidence>
<evidence type="ECO:0000313" key="3">
    <source>
        <dbReference type="Proteomes" id="UP000285146"/>
    </source>
</evidence>
<dbReference type="Proteomes" id="UP000285146">
    <property type="component" value="Unassembled WGS sequence"/>
</dbReference>
<reference evidence="2 3" key="1">
    <citation type="submission" date="2015-09" db="EMBL/GenBank/DDBJ databases">
        <title>Host preference determinants of Valsa canker pathogens revealed by comparative genomics.</title>
        <authorList>
            <person name="Yin Z."/>
            <person name="Huang L."/>
        </authorList>
    </citation>
    <scope>NUCLEOTIDE SEQUENCE [LARGE SCALE GENOMIC DNA]</scope>
    <source>
        <strain evidence="2 3">SXYLt</strain>
    </source>
</reference>